<feature type="compositionally biased region" description="Low complexity" evidence="1">
    <location>
        <begin position="211"/>
        <end position="246"/>
    </location>
</feature>
<sequence>MLKIAEGDYPPSPPATVSHSKSPSPEPGIKEMTDQQIPPDMGSVTKHAIRTLEGSASLTEAILAESVESITHAESPEPNRDISLDLFPQGNTTRNTMERDGYFPIRGSINPANQIVPMQTKDSWNGKERPALTWVEDGIRGESLTDGSRAKVPEGPPLVRIPYRRPTVEDYSHDDSSSPSTRSSSRSRRENRNGDSRSPSISRRRPPPPRYSSDSRSSSSPSISRRRLPSPLRRGNRSSDFSSPSIRRLRRRFSPPLFRRGNRRSDSRSPSIRRRVSLPRFRREDRYSDSRSPSPRRRFSPQFRRENRNGDSRSLSPRSRFYARFREENRNGDSRSPSLRRENSFDSERNWRDKQTRAYASIETLRHRPDPPQLTFYWASQIDIELGCWATPWQRGMDALDMMVDIGLAGLSQAARLAQPRANRPAVDSNEIIYAEFPGPVILGDLWIHLREGEHTWPPYAINARGGVRGLATHSLVQHSAFRDDERLPQLILLNSVHKAGMSTAETSTASQVLERDRILELASIDFWLSHAAATNSISKGKSNLVINTPAIVEEIWLKFFQEIMDARKELWNPGGGDMPVRKLANHISDFLSDFLGSPAEIYFVWVAFLRAVKVMECVANGPQTFPALHIFENDILVYLV</sequence>
<protein>
    <submittedName>
        <fullName evidence="2">Uncharacterized protein</fullName>
    </submittedName>
</protein>
<organism evidence="2 3">
    <name type="scientific">Trichoderma harzianum CBS 226.95</name>
    <dbReference type="NCBI Taxonomy" id="983964"/>
    <lineage>
        <taxon>Eukaryota</taxon>
        <taxon>Fungi</taxon>
        <taxon>Dikarya</taxon>
        <taxon>Ascomycota</taxon>
        <taxon>Pezizomycotina</taxon>
        <taxon>Sordariomycetes</taxon>
        <taxon>Hypocreomycetidae</taxon>
        <taxon>Hypocreales</taxon>
        <taxon>Hypocreaceae</taxon>
        <taxon>Trichoderma</taxon>
    </lineage>
</organism>
<feature type="compositionally biased region" description="Polar residues" evidence="1">
    <location>
        <begin position="110"/>
        <end position="123"/>
    </location>
</feature>
<accession>A0A2T4AA28</accession>
<evidence type="ECO:0000256" key="1">
    <source>
        <dbReference type="SAM" id="MobiDB-lite"/>
    </source>
</evidence>
<feature type="region of interest" description="Disordered" evidence="1">
    <location>
        <begin position="71"/>
        <end position="350"/>
    </location>
</feature>
<feature type="compositionally biased region" description="Basic and acidic residues" evidence="1">
    <location>
        <begin position="74"/>
        <end position="83"/>
    </location>
</feature>
<feature type="compositionally biased region" description="Basic and acidic residues" evidence="1">
    <location>
        <begin position="324"/>
        <end position="350"/>
    </location>
</feature>
<feature type="compositionally biased region" description="Basic and acidic residues" evidence="1">
    <location>
        <begin position="166"/>
        <end position="176"/>
    </location>
</feature>
<dbReference type="GeneID" id="36627776"/>
<dbReference type="Proteomes" id="UP000241690">
    <property type="component" value="Unassembled WGS sequence"/>
</dbReference>
<dbReference type="AlphaFoldDB" id="A0A2T4AA28"/>
<reference evidence="2 3" key="1">
    <citation type="submission" date="2016-07" db="EMBL/GenBank/DDBJ databases">
        <title>Multiple horizontal gene transfer events from other fungi enriched the ability of initially mycotrophic Trichoderma (Ascomycota) to feed on dead plant biomass.</title>
        <authorList>
            <consortium name="DOE Joint Genome Institute"/>
            <person name="Aerts A."/>
            <person name="Atanasova L."/>
            <person name="Chenthamara K."/>
            <person name="Zhang J."/>
            <person name="Grujic M."/>
            <person name="Henrissat B."/>
            <person name="Kuo A."/>
            <person name="Salamov A."/>
            <person name="Lipzen A."/>
            <person name="Labutti K."/>
            <person name="Barry K."/>
            <person name="Miao Y."/>
            <person name="Rahimi M.J."/>
            <person name="Shen Q."/>
            <person name="Grigoriev I.V."/>
            <person name="Kubicek C.P."/>
            <person name="Druzhinina I.S."/>
        </authorList>
    </citation>
    <scope>NUCLEOTIDE SEQUENCE [LARGE SCALE GENOMIC DNA]</scope>
    <source>
        <strain evidence="2 3">CBS 226.95</strain>
    </source>
</reference>
<feature type="region of interest" description="Disordered" evidence="1">
    <location>
        <begin position="1"/>
        <end position="42"/>
    </location>
</feature>
<evidence type="ECO:0000313" key="3">
    <source>
        <dbReference type="Proteomes" id="UP000241690"/>
    </source>
</evidence>
<keyword evidence="3" id="KW-1185">Reference proteome</keyword>
<evidence type="ECO:0000313" key="2">
    <source>
        <dbReference type="EMBL" id="PTB53935.1"/>
    </source>
</evidence>
<dbReference type="EMBL" id="KZ679681">
    <property type="protein sequence ID" value="PTB53935.1"/>
    <property type="molecule type" value="Genomic_DNA"/>
</dbReference>
<dbReference type="RefSeq" id="XP_024773612.1">
    <property type="nucleotide sequence ID" value="XM_024919207.1"/>
</dbReference>
<gene>
    <name evidence="2" type="ORF">M431DRAFT_508980</name>
</gene>
<proteinExistence type="predicted"/>
<name>A0A2T4AA28_TRIHA</name>